<feature type="coiled-coil region" evidence="8">
    <location>
        <begin position="19"/>
        <end position="88"/>
    </location>
</feature>
<dbReference type="InterPro" id="IPR036770">
    <property type="entry name" value="Ankyrin_rpt-contain_sf"/>
</dbReference>
<dbReference type="PANTHER" id="PTHR24123">
    <property type="entry name" value="ANKYRIN REPEAT-CONTAINING"/>
    <property type="match status" value="1"/>
</dbReference>
<evidence type="ECO:0000256" key="5">
    <source>
        <dbReference type="ARBA" id="ARBA00023043"/>
    </source>
</evidence>
<feature type="repeat" description="ANK" evidence="7">
    <location>
        <begin position="421"/>
        <end position="453"/>
    </location>
</feature>
<feature type="repeat" description="ANK" evidence="7">
    <location>
        <begin position="388"/>
        <end position="420"/>
    </location>
</feature>
<feature type="transmembrane region" description="Helical" evidence="9">
    <location>
        <begin position="1012"/>
        <end position="1032"/>
    </location>
</feature>
<dbReference type="InterPro" id="IPR051165">
    <property type="entry name" value="Multifunctional_ANK_Repeat"/>
</dbReference>
<feature type="transmembrane region" description="Helical" evidence="9">
    <location>
        <begin position="899"/>
        <end position="920"/>
    </location>
</feature>
<evidence type="ECO:0000256" key="3">
    <source>
        <dbReference type="ARBA" id="ARBA00022737"/>
    </source>
</evidence>
<proteinExistence type="predicted"/>
<feature type="domain" description="Ion transport" evidence="10">
    <location>
        <begin position="1015"/>
        <end position="1176"/>
    </location>
</feature>
<evidence type="ECO:0000256" key="8">
    <source>
        <dbReference type="SAM" id="Coils"/>
    </source>
</evidence>
<keyword evidence="8" id="KW-0175">Coiled coil</keyword>
<dbReference type="SUPFAM" id="SSF48403">
    <property type="entry name" value="Ankyrin repeat"/>
    <property type="match status" value="2"/>
</dbReference>
<keyword evidence="5 7" id="KW-0040">ANK repeat</keyword>
<dbReference type="Gene3D" id="1.25.40.20">
    <property type="entry name" value="Ankyrin repeat-containing domain"/>
    <property type="match status" value="4"/>
</dbReference>
<feature type="repeat" description="ANK" evidence="7">
    <location>
        <begin position="329"/>
        <end position="353"/>
    </location>
</feature>
<protein>
    <recommendedName>
        <fullName evidence="10">Ion transport domain-containing protein</fullName>
    </recommendedName>
</protein>
<feature type="transmembrane region" description="Helical" evidence="9">
    <location>
        <begin position="1150"/>
        <end position="1169"/>
    </location>
</feature>
<dbReference type="GO" id="GO:0016020">
    <property type="term" value="C:membrane"/>
    <property type="evidence" value="ECO:0007669"/>
    <property type="project" value="UniProtKB-SubCell"/>
</dbReference>
<comment type="subcellular location">
    <subcellularLocation>
        <location evidence="1">Membrane</location>
        <topology evidence="1">Multi-pass membrane protein</topology>
    </subcellularLocation>
</comment>
<feature type="transmembrane region" description="Helical" evidence="9">
    <location>
        <begin position="1076"/>
        <end position="1098"/>
    </location>
</feature>
<dbReference type="InterPro" id="IPR005821">
    <property type="entry name" value="Ion_trans_dom"/>
</dbReference>
<reference evidence="11 12" key="1">
    <citation type="journal article" date="2023" name="Sci. Data">
        <title>Genome assembly of the Korean intertidal mud-creeper Batillaria attramentaria.</title>
        <authorList>
            <person name="Patra A.K."/>
            <person name="Ho P.T."/>
            <person name="Jun S."/>
            <person name="Lee S.J."/>
            <person name="Kim Y."/>
            <person name="Won Y.J."/>
        </authorList>
    </citation>
    <scope>NUCLEOTIDE SEQUENCE [LARGE SCALE GENOMIC DNA]</scope>
    <source>
        <strain evidence="11">Wonlab-2016</strain>
    </source>
</reference>
<dbReference type="InterPro" id="IPR002110">
    <property type="entry name" value="Ankyrin_rpt"/>
</dbReference>
<dbReference type="EMBL" id="JACVVK020000137">
    <property type="protein sequence ID" value="KAK7489491.1"/>
    <property type="molecule type" value="Genomic_DNA"/>
</dbReference>
<accession>A0ABD0KQD5</accession>
<gene>
    <name evidence="11" type="ORF">BaRGS_00019290</name>
</gene>
<comment type="caution">
    <text evidence="11">The sequence shown here is derived from an EMBL/GenBank/DDBJ whole genome shotgun (WGS) entry which is preliminary data.</text>
</comment>
<keyword evidence="4 9" id="KW-1133">Transmembrane helix</keyword>
<evidence type="ECO:0000313" key="11">
    <source>
        <dbReference type="EMBL" id="KAK7489491.1"/>
    </source>
</evidence>
<feature type="repeat" description="ANK" evidence="7">
    <location>
        <begin position="291"/>
        <end position="328"/>
    </location>
</feature>
<evidence type="ECO:0000256" key="7">
    <source>
        <dbReference type="PROSITE-ProRule" id="PRU00023"/>
    </source>
</evidence>
<dbReference type="PANTHER" id="PTHR24123:SF33">
    <property type="entry name" value="PROTEIN HOS4"/>
    <property type="match status" value="1"/>
</dbReference>
<evidence type="ECO:0000256" key="9">
    <source>
        <dbReference type="SAM" id="Phobius"/>
    </source>
</evidence>
<name>A0ABD0KQD5_9CAEN</name>
<organism evidence="11 12">
    <name type="scientific">Batillaria attramentaria</name>
    <dbReference type="NCBI Taxonomy" id="370345"/>
    <lineage>
        <taxon>Eukaryota</taxon>
        <taxon>Metazoa</taxon>
        <taxon>Spiralia</taxon>
        <taxon>Lophotrochozoa</taxon>
        <taxon>Mollusca</taxon>
        <taxon>Gastropoda</taxon>
        <taxon>Caenogastropoda</taxon>
        <taxon>Sorbeoconcha</taxon>
        <taxon>Cerithioidea</taxon>
        <taxon>Batillariidae</taxon>
        <taxon>Batillaria</taxon>
    </lineage>
</organism>
<evidence type="ECO:0000259" key="10">
    <source>
        <dbReference type="Pfam" id="PF00520"/>
    </source>
</evidence>
<feature type="transmembrane region" description="Helical" evidence="9">
    <location>
        <begin position="959"/>
        <end position="980"/>
    </location>
</feature>
<keyword evidence="3" id="KW-0677">Repeat</keyword>
<dbReference type="SMART" id="SM00248">
    <property type="entry name" value="ANK"/>
    <property type="match status" value="15"/>
</dbReference>
<feature type="transmembrane region" description="Helical" evidence="9">
    <location>
        <begin position="1110"/>
        <end position="1129"/>
    </location>
</feature>
<evidence type="ECO:0000256" key="4">
    <source>
        <dbReference type="ARBA" id="ARBA00022989"/>
    </source>
</evidence>
<keyword evidence="2 9" id="KW-0812">Transmembrane</keyword>
<dbReference type="Proteomes" id="UP001519460">
    <property type="component" value="Unassembled WGS sequence"/>
</dbReference>
<evidence type="ECO:0000256" key="1">
    <source>
        <dbReference type="ARBA" id="ARBA00004141"/>
    </source>
</evidence>
<evidence type="ECO:0000313" key="12">
    <source>
        <dbReference type="Proteomes" id="UP001519460"/>
    </source>
</evidence>
<dbReference type="Pfam" id="PF13637">
    <property type="entry name" value="Ank_4"/>
    <property type="match status" value="1"/>
</dbReference>
<evidence type="ECO:0000256" key="6">
    <source>
        <dbReference type="ARBA" id="ARBA00023136"/>
    </source>
</evidence>
<feature type="repeat" description="ANK" evidence="7">
    <location>
        <begin position="696"/>
        <end position="728"/>
    </location>
</feature>
<sequence>MVPGSMELDLSNFDMYLELRRSQDKAEEHEKESEELRQKVEEMKRTMLNMSLTQQDLEAQLEKLQAERDQLEEKMKLEKEQAEMSVKKQIERLARRKLSTLQSVAMTEDGDFVALQERRFCHVEESPMEESLVEVSLVEEHTAHETGESADHGSGDAENWSCTEAGFVFAHAHKATPEEFMTFFSAMDKPLTRNPANNMNILHHVLDIGRSDIAYELVNNLESDKIKMLVQECDVTVAQIKGKKNVLHYATEQRDTMLAAMILDKLDGHPDMKMKLLRQETPVQVEGQRPRTLPPLHLAAFIGCKEFNHLDVVDFLLSKNANTEVENDKGSTALYWAARYGYTDTVRLLLTKGKARTNSVRKMGLVHPVVLASAMGYVDILRLLLEHGKECPIHHAAKEGYSEIIECLLDHNARVDAADENGDTAILYAARYGHPRCLQVLLRRGANIEHKNHAGDDLISLAIDSEDDTLLEITLQYYKKLRADKPMTRPPILIAAENGECEKIQTLLNMKLDPHATDEEGNTLLHLAAMNDEAEVIRRFHKQVNIDAVNAKGNTALHEACCRGHAASITALINNKATGSIGNYQGQTALHVAACCREIEPDTVKELMSYIMKSHAWESINIKDNEGKNALHLAAVHATPEVMWEFRHIPVKMADGDGNIALHKAARPGEPEALTMMLDIYETMKRDADINTQNNNHETVLHLVAKNGFSDHVERLVNFGADLSIQDQNGDTVCHTLTKLSAKYPNKAKVYVAVFEEILHEAAAWWCTKHNLHFPHGDQKMHEFYTRQAVTLLLTDIYNKENNNVLALACRVGAADILLLVLSQKEVLRFKHGDKMFYNVTNMTPLTSSHVGFSRGDAGDHTDRFSYIEWLVSKKNPIMACKVLNVQPFREIEEAYSSVAAWTFSIIILIHITYMTLFSLTGLHMLHVRRHCKPTCIPDCPPNATHCDEYTNMLDIDHLVLYLVVPIEPAIIIMFTLYVVCKWDLQTMLGPAYVGRNVIYQMTGFAKEAMPVTISVLYSAAVLLWVLAYTLHYRHAEFFLSVAVWMGWLYTINFTRGFRRINYFWRLIQQMLLKDIIKFLGIYTFVLLAFSFAIHAMFVTVAEASQKYPTPIHTMFTVFDLMIGMGNLFDGNLDTMDVPTYKMSYLKVVYVTYRVLATILLLNMVIAMMNDSYSAILHQHVLDWRLDSVKLGCTIEKAIPISTRIFSQIKFMKGLETRKPGEKPPEDAPDLPHALCSPDIWYIAIPLVRLTDQVVVEDEKDFEVLRTLNRKMGSMEHRFSADLQLLRHDVESLKDALVSRRGDRHALARRSSTRLM</sequence>
<dbReference type="PROSITE" id="PS50088">
    <property type="entry name" value="ANK_REPEAT"/>
    <property type="match status" value="5"/>
</dbReference>
<dbReference type="PROSITE" id="PS50297">
    <property type="entry name" value="ANK_REP_REGION"/>
    <property type="match status" value="4"/>
</dbReference>
<dbReference type="Pfam" id="PF00520">
    <property type="entry name" value="Ion_trans"/>
    <property type="match status" value="1"/>
</dbReference>
<dbReference type="Pfam" id="PF12796">
    <property type="entry name" value="Ank_2"/>
    <property type="match status" value="3"/>
</dbReference>
<keyword evidence="12" id="KW-1185">Reference proteome</keyword>
<keyword evidence="6 9" id="KW-0472">Membrane</keyword>
<evidence type="ECO:0000256" key="2">
    <source>
        <dbReference type="ARBA" id="ARBA00022692"/>
    </source>
</evidence>